<feature type="transmembrane region" description="Helical" evidence="6">
    <location>
        <begin position="152"/>
        <end position="178"/>
    </location>
</feature>
<feature type="transmembrane region" description="Helical" evidence="6">
    <location>
        <begin position="21"/>
        <end position="41"/>
    </location>
</feature>
<dbReference type="HAMAP" id="MF_00902">
    <property type="entry name" value="TatC"/>
    <property type="match status" value="1"/>
</dbReference>
<dbReference type="GO" id="GO:0043953">
    <property type="term" value="P:protein transport by the Tat complex"/>
    <property type="evidence" value="ECO:0007669"/>
    <property type="project" value="TreeGrafter"/>
</dbReference>
<keyword evidence="5 6" id="KW-0472">Membrane</keyword>
<comment type="similarity">
    <text evidence="2">Belongs to the TatC family.</text>
</comment>
<evidence type="ECO:0000256" key="3">
    <source>
        <dbReference type="ARBA" id="ARBA00022692"/>
    </source>
</evidence>
<dbReference type="EMBL" id="KX284717">
    <property type="protein sequence ID" value="AOM65904.1"/>
    <property type="molecule type" value="Genomic_DNA"/>
</dbReference>
<dbReference type="PROSITE" id="PS01218">
    <property type="entry name" value="TATC"/>
    <property type="match status" value="1"/>
</dbReference>
<dbReference type="AlphaFoldDB" id="A0A1C9CC36"/>
<reference evidence="7" key="1">
    <citation type="journal article" date="2016" name="BMC Biol.">
        <title>Parallel evolution of highly conserved plastid genome architecture in red seaweeds and seed plants.</title>
        <authorList>
            <person name="Lee J."/>
            <person name="Cho C.H."/>
            <person name="Park S.I."/>
            <person name="Choi J.W."/>
            <person name="Song H.S."/>
            <person name="West J.A."/>
            <person name="Bhattacharya D."/>
            <person name="Yoon H.S."/>
        </authorList>
    </citation>
    <scope>NUCLEOTIDE SEQUENCE</scope>
</reference>
<dbReference type="NCBIfam" id="TIGR00945">
    <property type="entry name" value="tatC"/>
    <property type="match status" value="1"/>
</dbReference>
<protein>
    <submittedName>
        <fullName evidence="7">Sec-independent translocase component C</fullName>
    </submittedName>
</protein>
<feature type="transmembrane region" description="Helical" evidence="6">
    <location>
        <begin position="215"/>
        <end position="235"/>
    </location>
</feature>
<sequence length="237" mass="27116">MKEQSNHNKMSIFEHIEELRQRIFIILTIFCLITLLCFIYIKNISYLLQQPATGIKFLQLAPGEYFFASIKLALYTSLTLSSPFIIYQIILFILPGLTKKEAALLIPALVGSMILFFLGILFSYTILTPAALNFFIYYGADIVEPIWSFEQYFNFILFLLFSTGIAFQLPVIQIILGIMGIVSSQQMLNYWKYVIFISTIIGAILTPSTDPFTQLLMSSAIFFLYLSGIIFLKCIKH</sequence>
<evidence type="ECO:0000313" key="7">
    <source>
        <dbReference type="EMBL" id="AOM65904.1"/>
    </source>
</evidence>
<accession>A0A1C9CC36</accession>
<dbReference type="PANTHER" id="PTHR30371">
    <property type="entry name" value="SEC-INDEPENDENT PROTEIN TRANSLOCASE PROTEIN TATC"/>
    <property type="match status" value="1"/>
</dbReference>
<proteinExistence type="inferred from homology"/>
<keyword evidence="4 6" id="KW-1133">Transmembrane helix</keyword>
<dbReference type="Pfam" id="PF00902">
    <property type="entry name" value="TatC"/>
    <property type="match status" value="1"/>
</dbReference>
<dbReference type="InterPro" id="IPR019820">
    <property type="entry name" value="Sec-indep_translocase_CS"/>
</dbReference>
<comment type="subcellular location">
    <subcellularLocation>
        <location evidence="1">Membrane</location>
        <topology evidence="1">Multi-pass membrane protein</topology>
    </subcellularLocation>
</comment>
<dbReference type="GO" id="GO:0033281">
    <property type="term" value="C:TAT protein transport complex"/>
    <property type="evidence" value="ECO:0007669"/>
    <property type="project" value="TreeGrafter"/>
</dbReference>
<dbReference type="GeneID" id="29070405"/>
<dbReference type="PANTHER" id="PTHR30371:SF0">
    <property type="entry name" value="SEC-INDEPENDENT PROTEIN TRANSLOCASE PROTEIN TATC, CHLOROPLASTIC-RELATED"/>
    <property type="match status" value="1"/>
</dbReference>
<evidence type="ECO:0000256" key="4">
    <source>
        <dbReference type="ARBA" id="ARBA00022989"/>
    </source>
</evidence>
<feature type="transmembrane region" description="Helical" evidence="6">
    <location>
        <begin position="190"/>
        <end position="209"/>
    </location>
</feature>
<evidence type="ECO:0000256" key="1">
    <source>
        <dbReference type="ARBA" id="ARBA00004141"/>
    </source>
</evidence>
<name>A0A1C9CC36_9FLOR</name>
<dbReference type="GO" id="GO:0009977">
    <property type="term" value="F:proton motive force dependent protein transmembrane transporter activity"/>
    <property type="evidence" value="ECO:0007669"/>
    <property type="project" value="TreeGrafter"/>
</dbReference>
<geneLocation type="plastid" evidence="7"/>
<evidence type="ECO:0000256" key="6">
    <source>
        <dbReference type="SAM" id="Phobius"/>
    </source>
</evidence>
<gene>
    <name evidence="7" type="primary">tatC</name>
    <name evidence="7" type="ORF">Aspa_025</name>
</gene>
<feature type="transmembrane region" description="Helical" evidence="6">
    <location>
        <begin position="106"/>
        <end position="132"/>
    </location>
</feature>
<evidence type="ECO:0000256" key="2">
    <source>
        <dbReference type="ARBA" id="ARBA00008882"/>
    </source>
</evidence>
<keyword evidence="3 6" id="KW-0812">Transmembrane</keyword>
<dbReference type="GO" id="GO:0065002">
    <property type="term" value="P:intracellular protein transmembrane transport"/>
    <property type="evidence" value="ECO:0007669"/>
    <property type="project" value="TreeGrafter"/>
</dbReference>
<evidence type="ECO:0000256" key="5">
    <source>
        <dbReference type="ARBA" id="ARBA00023136"/>
    </source>
</evidence>
<dbReference type="RefSeq" id="YP_009294421.1">
    <property type="nucleotide sequence ID" value="NC_031148.1"/>
</dbReference>
<feature type="transmembrane region" description="Helical" evidence="6">
    <location>
        <begin position="72"/>
        <end position="94"/>
    </location>
</feature>
<dbReference type="InterPro" id="IPR002033">
    <property type="entry name" value="TatC"/>
</dbReference>
<dbReference type="PRINTS" id="PR01840">
    <property type="entry name" value="TATCFAMILY"/>
</dbReference>
<organism evidence="7">
    <name type="scientific">Asparagopsis taxiformis</name>
    <dbReference type="NCBI Taxonomy" id="260499"/>
    <lineage>
        <taxon>Eukaryota</taxon>
        <taxon>Rhodophyta</taxon>
        <taxon>Florideophyceae</taxon>
        <taxon>Rhodymeniophycidae</taxon>
        <taxon>Bonnemaisoniales</taxon>
        <taxon>Bonnemaisoniaceae</taxon>
        <taxon>Asparagopsis</taxon>
    </lineage>
</organism>
<keyword evidence="7" id="KW-0934">Plastid</keyword>